<feature type="transmembrane region" description="Helical" evidence="6">
    <location>
        <begin position="292"/>
        <end position="310"/>
    </location>
</feature>
<accession>A0A165IBQ8</accession>
<dbReference type="AlphaFoldDB" id="A0A165IBQ8"/>
<dbReference type="Proteomes" id="UP000076842">
    <property type="component" value="Unassembled WGS sequence"/>
</dbReference>
<dbReference type="InParanoid" id="A0A165IBQ8"/>
<keyword evidence="3 6" id="KW-1133">Transmembrane helix</keyword>
<feature type="compositionally biased region" description="Low complexity" evidence="5">
    <location>
        <begin position="14"/>
        <end position="39"/>
    </location>
</feature>
<feature type="transmembrane region" description="Helical" evidence="6">
    <location>
        <begin position="139"/>
        <end position="160"/>
    </location>
</feature>
<feature type="compositionally biased region" description="Basic and acidic residues" evidence="5">
    <location>
        <begin position="427"/>
        <end position="436"/>
    </location>
</feature>
<dbReference type="Pfam" id="PF07264">
    <property type="entry name" value="EI24"/>
    <property type="match status" value="1"/>
</dbReference>
<evidence type="ECO:0008006" key="9">
    <source>
        <dbReference type="Google" id="ProtNLM"/>
    </source>
</evidence>
<keyword evidence="4 6" id="KW-0472">Membrane</keyword>
<comment type="subcellular location">
    <subcellularLocation>
        <location evidence="1">Membrane</location>
        <topology evidence="1">Multi-pass membrane protein</topology>
    </subcellularLocation>
</comment>
<gene>
    <name evidence="7" type="ORF">CALCODRAFT_429402</name>
</gene>
<keyword evidence="2 6" id="KW-0812">Transmembrane</keyword>
<dbReference type="EMBL" id="KV423931">
    <property type="protein sequence ID" value="KZT60367.1"/>
    <property type="molecule type" value="Genomic_DNA"/>
</dbReference>
<reference evidence="7 8" key="1">
    <citation type="journal article" date="2016" name="Mol. Biol. Evol.">
        <title>Comparative Genomics of Early-Diverging Mushroom-Forming Fungi Provides Insights into the Origins of Lignocellulose Decay Capabilities.</title>
        <authorList>
            <person name="Nagy L.G."/>
            <person name="Riley R."/>
            <person name="Tritt A."/>
            <person name="Adam C."/>
            <person name="Daum C."/>
            <person name="Floudas D."/>
            <person name="Sun H."/>
            <person name="Yadav J.S."/>
            <person name="Pangilinan J."/>
            <person name="Larsson K.H."/>
            <person name="Matsuura K."/>
            <person name="Barry K."/>
            <person name="Labutti K."/>
            <person name="Kuo R."/>
            <person name="Ohm R.A."/>
            <person name="Bhattacharya S.S."/>
            <person name="Shirouzu T."/>
            <person name="Yoshinaga Y."/>
            <person name="Martin F.M."/>
            <person name="Grigoriev I.V."/>
            <person name="Hibbett D.S."/>
        </authorList>
    </citation>
    <scope>NUCLEOTIDE SEQUENCE [LARGE SCALE GENOMIC DNA]</scope>
    <source>
        <strain evidence="7 8">HHB12733</strain>
    </source>
</reference>
<feature type="transmembrane region" description="Helical" evidence="6">
    <location>
        <begin position="230"/>
        <end position="251"/>
    </location>
</feature>
<sequence>MSSSAPRQQHRLRPTPSTSSHPGSASPSPSPAPSSYTPTRTHAHAPSSSITASRPTPARLPSGHSARSPSYGVGVGASSYAYTASSGREAYPTFLSVWQTARLHAGWAAHGAWDACRWDYVLRTVAGEPEIQMNVLKSLLLNGLSLVSIFTFDFLLLPLLPSERGLWYHRNLGALYQVLWLWPVVGASLWFNSIWSTTIARKAFTLQHGQPAVSDATSYGGMLNSIATSAYRFIFLLSYLFLQLCLAYVPLVGGPAGFVFTCWVNSYYCFEFVGIARGMTLSERIKHHEERWAYYLAFGLPSAALCMWGNSLANAASYALVFPAFTIMAMHASPVPRHPYAPVAPSPSPAHPSSPSAAGPTPALLSPFIPIRLPIFSPVIVVNELVVKALSVGTGRKRAPGAGRGSAGGQRWEQQTMEMTEEGTEMDMLRPRRKLD</sequence>
<evidence type="ECO:0000313" key="8">
    <source>
        <dbReference type="Proteomes" id="UP000076842"/>
    </source>
</evidence>
<feature type="region of interest" description="Disordered" evidence="5">
    <location>
        <begin position="1"/>
        <end position="69"/>
    </location>
</feature>
<evidence type="ECO:0000256" key="1">
    <source>
        <dbReference type="ARBA" id="ARBA00004141"/>
    </source>
</evidence>
<feature type="transmembrane region" description="Helical" evidence="6">
    <location>
        <begin position="180"/>
        <end position="200"/>
    </location>
</feature>
<evidence type="ECO:0000313" key="7">
    <source>
        <dbReference type="EMBL" id="KZT60367.1"/>
    </source>
</evidence>
<dbReference type="InterPro" id="IPR059112">
    <property type="entry name" value="CysZ/EI24"/>
</dbReference>
<dbReference type="GO" id="GO:0016020">
    <property type="term" value="C:membrane"/>
    <property type="evidence" value="ECO:0007669"/>
    <property type="project" value="UniProtKB-SubCell"/>
</dbReference>
<keyword evidence="8" id="KW-1185">Reference proteome</keyword>
<evidence type="ECO:0000256" key="4">
    <source>
        <dbReference type="ARBA" id="ARBA00023136"/>
    </source>
</evidence>
<evidence type="ECO:0000256" key="5">
    <source>
        <dbReference type="SAM" id="MobiDB-lite"/>
    </source>
</evidence>
<dbReference type="GO" id="GO:0016236">
    <property type="term" value="P:macroautophagy"/>
    <property type="evidence" value="ECO:0007669"/>
    <property type="project" value="TreeGrafter"/>
</dbReference>
<evidence type="ECO:0000256" key="6">
    <source>
        <dbReference type="SAM" id="Phobius"/>
    </source>
</evidence>
<dbReference type="PANTHER" id="PTHR21389:SF0">
    <property type="entry name" value="ETOPOSIDE-INDUCED PROTEIN 2.4 HOMOLOG"/>
    <property type="match status" value="1"/>
</dbReference>
<organism evidence="7 8">
    <name type="scientific">Calocera cornea HHB12733</name>
    <dbReference type="NCBI Taxonomy" id="1353952"/>
    <lineage>
        <taxon>Eukaryota</taxon>
        <taxon>Fungi</taxon>
        <taxon>Dikarya</taxon>
        <taxon>Basidiomycota</taxon>
        <taxon>Agaricomycotina</taxon>
        <taxon>Dacrymycetes</taxon>
        <taxon>Dacrymycetales</taxon>
        <taxon>Dacrymycetaceae</taxon>
        <taxon>Calocera</taxon>
    </lineage>
</organism>
<dbReference type="OrthoDB" id="266518at2759"/>
<proteinExistence type="predicted"/>
<feature type="region of interest" description="Disordered" evidence="5">
    <location>
        <begin position="395"/>
        <end position="436"/>
    </location>
</feature>
<evidence type="ECO:0000256" key="3">
    <source>
        <dbReference type="ARBA" id="ARBA00022989"/>
    </source>
</evidence>
<protein>
    <recommendedName>
        <fullName evidence="9">EI24-domain-containing protein</fullName>
    </recommendedName>
</protein>
<feature type="transmembrane region" description="Helical" evidence="6">
    <location>
        <begin position="257"/>
        <end position="280"/>
    </location>
</feature>
<name>A0A165IBQ8_9BASI</name>
<dbReference type="PANTHER" id="PTHR21389">
    <property type="entry name" value="P53 INDUCED PROTEIN"/>
    <property type="match status" value="1"/>
</dbReference>
<dbReference type="GO" id="GO:0005783">
    <property type="term" value="C:endoplasmic reticulum"/>
    <property type="evidence" value="ECO:0007669"/>
    <property type="project" value="TreeGrafter"/>
</dbReference>
<evidence type="ECO:0000256" key="2">
    <source>
        <dbReference type="ARBA" id="ARBA00022692"/>
    </source>
</evidence>